<name>A0A0F9WR21_9ZZZZ</name>
<dbReference type="AlphaFoldDB" id="A0A0F9WR21"/>
<comment type="caution">
    <text evidence="1">The sequence shown here is derived from an EMBL/GenBank/DDBJ whole genome shotgun (WGS) entry which is preliminary data.</text>
</comment>
<organism evidence="1">
    <name type="scientific">marine sediment metagenome</name>
    <dbReference type="NCBI Taxonomy" id="412755"/>
    <lineage>
        <taxon>unclassified sequences</taxon>
        <taxon>metagenomes</taxon>
        <taxon>ecological metagenomes</taxon>
    </lineage>
</organism>
<sequence>MDIVYTVIRESRIPKDNLLELLRATSDRQLAMQHMFDNASGSVALEDGHKENIVVYVLEHSISFPRGNQIAFIEVEIVRGEEKKDEGTGEGDYAP</sequence>
<protein>
    <submittedName>
        <fullName evidence="1">Uncharacterized protein</fullName>
    </submittedName>
</protein>
<accession>A0A0F9WR21</accession>
<proteinExistence type="predicted"/>
<evidence type="ECO:0000313" key="1">
    <source>
        <dbReference type="EMBL" id="KKN88681.1"/>
    </source>
</evidence>
<gene>
    <name evidence="1" type="ORF">LCGC14_0245720</name>
</gene>
<reference evidence="1" key="1">
    <citation type="journal article" date="2015" name="Nature">
        <title>Complex archaea that bridge the gap between prokaryotes and eukaryotes.</title>
        <authorList>
            <person name="Spang A."/>
            <person name="Saw J.H."/>
            <person name="Jorgensen S.L."/>
            <person name="Zaremba-Niedzwiedzka K."/>
            <person name="Martijn J."/>
            <person name="Lind A.E."/>
            <person name="van Eijk R."/>
            <person name="Schleper C."/>
            <person name="Guy L."/>
            <person name="Ettema T.J."/>
        </authorList>
    </citation>
    <scope>NUCLEOTIDE SEQUENCE</scope>
</reference>
<dbReference type="EMBL" id="LAZR01000126">
    <property type="protein sequence ID" value="KKN88681.1"/>
    <property type="molecule type" value="Genomic_DNA"/>
</dbReference>